<evidence type="ECO:0000259" key="13">
    <source>
        <dbReference type="Pfam" id="PF01593"/>
    </source>
</evidence>
<evidence type="ECO:0000256" key="5">
    <source>
        <dbReference type="ARBA" id="ARBA00008310"/>
    </source>
</evidence>
<name>A0A554SA01_9ACTN</name>
<keyword evidence="8 12" id="KW-0285">Flavoprotein</keyword>
<dbReference type="Pfam" id="PF01593">
    <property type="entry name" value="Amino_oxidase"/>
    <property type="match status" value="1"/>
</dbReference>
<dbReference type="OrthoDB" id="4496419at2"/>
<keyword evidence="9 12" id="KW-0274">FAD</keyword>
<dbReference type="InterPro" id="IPR036188">
    <property type="entry name" value="FAD/NAD-bd_sf"/>
</dbReference>
<evidence type="ECO:0000256" key="7">
    <source>
        <dbReference type="ARBA" id="ARBA00019046"/>
    </source>
</evidence>
<evidence type="ECO:0000256" key="8">
    <source>
        <dbReference type="ARBA" id="ARBA00022630"/>
    </source>
</evidence>
<dbReference type="SUPFAM" id="SSF51905">
    <property type="entry name" value="FAD/NAD(P)-binding domain"/>
    <property type="match status" value="1"/>
</dbReference>
<dbReference type="RefSeq" id="WP_143913234.1">
    <property type="nucleotide sequence ID" value="NZ_VLNT01000006.1"/>
</dbReference>
<keyword evidence="11 12" id="KW-0350">Heme biosynthesis</keyword>
<comment type="similarity">
    <text evidence="5 12">Belongs to the protoporphyrinogen/coproporphyrinogen oxidase family. Coproporphyrinogen III oxidase subfamily.</text>
</comment>
<evidence type="ECO:0000256" key="4">
    <source>
        <dbReference type="ARBA" id="ARBA00004744"/>
    </source>
</evidence>
<evidence type="ECO:0000256" key="6">
    <source>
        <dbReference type="ARBA" id="ARBA00012402"/>
    </source>
</evidence>
<dbReference type="PRINTS" id="PR00419">
    <property type="entry name" value="ADXRDTASE"/>
</dbReference>
<comment type="subcellular location">
    <subcellularLocation>
        <location evidence="12">Cytoplasm</location>
    </subcellularLocation>
</comment>
<evidence type="ECO:0000313" key="14">
    <source>
        <dbReference type="EMBL" id="TSD63180.1"/>
    </source>
</evidence>
<dbReference type="Proteomes" id="UP000316988">
    <property type="component" value="Unassembled WGS sequence"/>
</dbReference>
<evidence type="ECO:0000256" key="2">
    <source>
        <dbReference type="ARBA" id="ARBA00001974"/>
    </source>
</evidence>
<dbReference type="Gene3D" id="3.90.660.20">
    <property type="entry name" value="Protoporphyrinogen oxidase, mitochondrial, domain 2"/>
    <property type="match status" value="1"/>
</dbReference>
<evidence type="ECO:0000256" key="3">
    <source>
        <dbReference type="ARBA" id="ARBA00002185"/>
    </source>
</evidence>
<accession>A0A554SA01</accession>
<dbReference type="InterPro" id="IPR002937">
    <property type="entry name" value="Amino_oxidase"/>
</dbReference>
<dbReference type="PANTHER" id="PTHR42923:SF3">
    <property type="entry name" value="PROTOPORPHYRINOGEN OXIDASE"/>
    <property type="match status" value="1"/>
</dbReference>
<dbReference type="UniPathway" id="UPA00252"/>
<keyword evidence="15" id="KW-1185">Reference proteome</keyword>
<evidence type="ECO:0000256" key="10">
    <source>
        <dbReference type="ARBA" id="ARBA00023002"/>
    </source>
</evidence>
<comment type="function">
    <text evidence="3 12">Involved in coproporphyrin-dependent heme b biosynthesis. Catalyzes the oxidation of coproporphyrinogen III to coproporphyrin III.</text>
</comment>
<proteinExistence type="inferred from homology"/>
<feature type="domain" description="Amine oxidase" evidence="13">
    <location>
        <begin position="10"/>
        <end position="443"/>
    </location>
</feature>
<dbReference type="EMBL" id="VLNT01000006">
    <property type="protein sequence ID" value="TSD63180.1"/>
    <property type="molecule type" value="Genomic_DNA"/>
</dbReference>
<reference evidence="14 15" key="1">
    <citation type="submission" date="2019-07" db="EMBL/GenBank/DDBJ databases">
        <authorList>
            <person name="Zhao L.H."/>
        </authorList>
    </citation>
    <scope>NUCLEOTIDE SEQUENCE [LARGE SCALE GENOMIC DNA]</scope>
    <source>
        <strain evidence="14 15">Co35</strain>
    </source>
</reference>
<dbReference type="GO" id="GO:0006783">
    <property type="term" value="P:heme biosynthetic process"/>
    <property type="evidence" value="ECO:0007669"/>
    <property type="project" value="UniProtKB-UniRule"/>
</dbReference>
<gene>
    <name evidence="14" type="primary">hemG</name>
    <name evidence="14" type="ORF">FNM00_09705</name>
</gene>
<evidence type="ECO:0000256" key="12">
    <source>
        <dbReference type="RuleBase" id="RU364052"/>
    </source>
</evidence>
<evidence type="ECO:0000256" key="1">
    <source>
        <dbReference type="ARBA" id="ARBA00001755"/>
    </source>
</evidence>
<dbReference type="NCBIfam" id="TIGR00562">
    <property type="entry name" value="proto_IX_ox"/>
    <property type="match status" value="1"/>
</dbReference>
<dbReference type="GO" id="GO:0005737">
    <property type="term" value="C:cytoplasm"/>
    <property type="evidence" value="ECO:0007669"/>
    <property type="project" value="UniProtKB-SubCell"/>
</dbReference>
<dbReference type="Gene3D" id="1.10.3110.10">
    <property type="entry name" value="protoporphyrinogen ix oxidase, domain 3"/>
    <property type="match status" value="1"/>
</dbReference>
<protein>
    <recommendedName>
        <fullName evidence="7 12">Coproporphyrinogen III oxidase</fullName>
        <ecNumber evidence="6 12">1.3.3.15</ecNumber>
    </recommendedName>
</protein>
<dbReference type="AlphaFoldDB" id="A0A554SA01"/>
<evidence type="ECO:0000256" key="9">
    <source>
        <dbReference type="ARBA" id="ARBA00022827"/>
    </source>
</evidence>
<keyword evidence="12" id="KW-0963">Cytoplasm</keyword>
<dbReference type="EC" id="1.3.3.15" evidence="6 12"/>
<keyword evidence="10 12" id="KW-0560">Oxidoreductase</keyword>
<dbReference type="SUPFAM" id="SSF54373">
    <property type="entry name" value="FAD-linked reductases, C-terminal domain"/>
    <property type="match status" value="1"/>
</dbReference>
<organism evidence="14 15">
    <name type="scientific">Aeromicrobium piscarium</name>
    <dbReference type="NCBI Taxonomy" id="2590901"/>
    <lineage>
        <taxon>Bacteria</taxon>
        <taxon>Bacillati</taxon>
        <taxon>Actinomycetota</taxon>
        <taxon>Actinomycetes</taxon>
        <taxon>Propionibacteriales</taxon>
        <taxon>Nocardioidaceae</taxon>
        <taxon>Aeromicrobium</taxon>
    </lineage>
</organism>
<sequence>MRVGVVGAGIAGLTCAHALREAGAEVVVWEAGDRVGGKLRLEDIGGLTLDQGAESMLARRPEGLELVGRLGLGDRLVHPEPAPATLWTRGALRPMPPTVMGIPSDLEALEASGVLEGAVERHDVPVPGEDVPVADFVAQRAGREVVDRLVEPLLGGVYAGHADRLSLRATAPMIGALGSDPIGAAIARRAEQLAAGPAEPVLAGLDGGMGSLPVALAEDLDIRLNSTVRGVRRENDGGWTLVVGPTTRAVRERCDALVLAVPAPAASRLLGDIAPAASFALAGIDYASMALVTLVLDGAELPEGSGFLVPPVDGRSIKAATFATNKWAWLARDAQGASIVRTSLGRAGDATALQRSDDELVTLAIADLESALAGVGTLGTVAASRVQRWGGGLPQYDVGHQELVARIEADIASVPGLAVCGAAYHGVGIPAVIATAHQAARAITTEGTMDI</sequence>
<dbReference type="GO" id="GO:0004729">
    <property type="term" value="F:oxygen-dependent protoporphyrinogen oxidase activity"/>
    <property type="evidence" value="ECO:0007669"/>
    <property type="project" value="UniProtKB-UniRule"/>
</dbReference>
<dbReference type="InterPro" id="IPR050464">
    <property type="entry name" value="Zeta_carotene_desat/Oxidored"/>
</dbReference>
<comment type="catalytic activity">
    <reaction evidence="1">
        <text>coproporphyrinogen III + 3 O2 = coproporphyrin III + 3 H2O2</text>
        <dbReference type="Rhea" id="RHEA:43436"/>
        <dbReference type="ChEBI" id="CHEBI:15379"/>
        <dbReference type="ChEBI" id="CHEBI:16240"/>
        <dbReference type="ChEBI" id="CHEBI:57309"/>
        <dbReference type="ChEBI" id="CHEBI:131725"/>
        <dbReference type="EC" id="1.3.3.15"/>
    </reaction>
    <physiologicalReaction direction="left-to-right" evidence="1">
        <dbReference type="Rhea" id="RHEA:43437"/>
    </physiologicalReaction>
</comment>
<dbReference type="InterPro" id="IPR004572">
    <property type="entry name" value="Protoporphyrinogen_oxidase"/>
</dbReference>
<dbReference type="PANTHER" id="PTHR42923">
    <property type="entry name" value="PROTOPORPHYRINOGEN OXIDASE"/>
    <property type="match status" value="1"/>
</dbReference>
<evidence type="ECO:0000256" key="11">
    <source>
        <dbReference type="ARBA" id="ARBA00023133"/>
    </source>
</evidence>
<comment type="cofactor">
    <cofactor evidence="2 12">
        <name>FAD</name>
        <dbReference type="ChEBI" id="CHEBI:57692"/>
    </cofactor>
</comment>
<evidence type="ECO:0000313" key="15">
    <source>
        <dbReference type="Proteomes" id="UP000316988"/>
    </source>
</evidence>
<comment type="caution">
    <text evidence="14">The sequence shown here is derived from an EMBL/GenBank/DDBJ whole genome shotgun (WGS) entry which is preliminary data.</text>
</comment>
<comment type="pathway">
    <text evidence="4 12">Porphyrin-containing compound metabolism; protoheme biosynthesis.</text>
</comment>
<dbReference type="Gene3D" id="3.50.50.60">
    <property type="entry name" value="FAD/NAD(P)-binding domain"/>
    <property type="match status" value="1"/>
</dbReference>